<reference evidence="3 4" key="1">
    <citation type="submission" date="2020-08" db="EMBL/GenBank/DDBJ databases">
        <title>Sequencing the genomes of 1000 actinobacteria strains.</title>
        <authorList>
            <person name="Klenk H.-P."/>
        </authorList>
    </citation>
    <scope>NUCLEOTIDE SEQUENCE [LARGE SCALE GENOMIC DNA]</scope>
    <source>
        <strain evidence="3 4">DSM 45584</strain>
    </source>
</reference>
<dbReference type="InterPro" id="IPR036086">
    <property type="entry name" value="ParB/Sulfiredoxin_sf"/>
</dbReference>
<evidence type="ECO:0000256" key="1">
    <source>
        <dbReference type="SAM" id="MobiDB-lite"/>
    </source>
</evidence>
<dbReference type="EMBL" id="JACHIW010000001">
    <property type="protein sequence ID" value="MBB5156608.1"/>
    <property type="molecule type" value="Genomic_DNA"/>
</dbReference>
<evidence type="ECO:0000259" key="2">
    <source>
        <dbReference type="SMART" id="SM00470"/>
    </source>
</evidence>
<dbReference type="Gene3D" id="3.90.1530.10">
    <property type="entry name" value="Conserved hypothetical protein from pyrococcus furiosus pfu- 392566-001, ParB domain"/>
    <property type="match status" value="1"/>
</dbReference>
<dbReference type="SMART" id="SM00470">
    <property type="entry name" value="ParB"/>
    <property type="match status" value="1"/>
</dbReference>
<proteinExistence type="predicted"/>
<dbReference type="AlphaFoldDB" id="A0A840QD96"/>
<gene>
    <name evidence="3" type="ORF">BJ970_004142</name>
</gene>
<evidence type="ECO:0000313" key="4">
    <source>
        <dbReference type="Proteomes" id="UP000584374"/>
    </source>
</evidence>
<accession>A0A840QD96</accession>
<comment type="caution">
    <text evidence="3">The sequence shown here is derived from an EMBL/GenBank/DDBJ whole genome shotgun (WGS) entry which is preliminary data.</text>
</comment>
<feature type="domain" description="ParB-like N-terminal" evidence="2">
    <location>
        <begin position="15"/>
        <end position="114"/>
    </location>
</feature>
<dbReference type="Proteomes" id="UP000584374">
    <property type="component" value="Unassembled WGS sequence"/>
</dbReference>
<name>A0A840QD96_9PSEU</name>
<dbReference type="RefSeq" id="WP_184727717.1">
    <property type="nucleotide sequence ID" value="NZ_JACHIW010000001.1"/>
</dbReference>
<evidence type="ECO:0000313" key="3">
    <source>
        <dbReference type="EMBL" id="MBB5156608.1"/>
    </source>
</evidence>
<organism evidence="3 4">
    <name type="scientific">Saccharopolyspora phatthalungensis</name>
    <dbReference type="NCBI Taxonomy" id="664693"/>
    <lineage>
        <taxon>Bacteria</taxon>
        <taxon>Bacillati</taxon>
        <taxon>Actinomycetota</taxon>
        <taxon>Actinomycetes</taxon>
        <taxon>Pseudonocardiales</taxon>
        <taxon>Pseudonocardiaceae</taxon>
        <taxon>Saccharopolyspora</taxon>
    </lineage>
</organism>
<feature type="region of interest" description="Disordered" evidence="1">
    <location>
        <begin position="161"/>
        <end position="183"/>
    </location>
</feature>
<dbReference type="InterPro" id="IPR003115">
    <property type="entry name" value="ParB_N"/>
</dbReference>
<dbReference type="SUPFAM" id="SSF110849">
    <property type="entry name" value="ParB/Sulfiredoxin"/>
    <property type="match status" value="1"/>
</dbReference>
<sequence>MTQTSEATASGGGVIAVPLERIEADVSAWPRQELNRQRVADFAELYRDDTRSVLPPLDVVPAPESGRFILADGWHRYHALHQVDASEADVRIIPAEEGEHPHRAAYRHGLTLAATAGLPLTRTERVAAVKRLVDEHPEWSDRQIGRACGVSHSTVSKYRRGEVASLATSPDPGTDDGDDGQEWYPPEETAEKAARTLVRDLARLDDRRGLLARFSGKRATRDMGTALAEALADQYYDDVEHAVRQARAWSEWLTHAITALEEFE</sequence>
<protein>
    <submittedName>
        <fullName evidence="3">ParB-like chromosome segregation protein Spo0J</fullName>
    </submittedName>
</protein>
<keyword evidence="4" id="KW-1185">Reference proteome</keyword>